<evidence type="ECO:0000313" key="1">
    <source>
        <dbReference type="EMBL" id="KAJ1935949.1"/>
    </source>
</evidence>
<evidence type="ECO:0000313" key="2">
    <source>
        <dbReference type="Proteomes" id="UP001150603"/>
    </source>
</evidence>
<organism evidence="1 2">
    <name type="scientific">Linderina macrospora</name>
    <dbReference type="NCBI Taxonomy" id="4868"/>
    <lineage>
        <taxon>Eukaryota</taxon>
        <taxon>Fungi</taxon>
        <taxon>Fungi incertae sedis</taxon>
        <taxon>Zoopagomycota</taxon>
        <taxon>Kickxellomycotina</taxon>
        <taxon>Kickxellomycetes</taxon>
        <taxon>Kickxellales</taxon>
        <taxon>Kickxellaceae</taxon>
        <taxon>Linderina</taxon>
    </lineage>
</organism>
<protein>
    <submittedName>
        <fullName evidence="1">Uncharacterized protein</fullName>
    </submittedName>
</protein>
<feature type="non-terminal residue" evidence="1">
    <location>
        <position position="1"/>
    </location>
</feature>
<keyword evidence="2" id="KW-1185">Reference proteome</keyword>
<reference evidence="1" key="1">
    <citation type="submission" date="2022-07" db="EMBL/GenBank/DDBJ databases">
        <title>Phylogenomic reconstructions and comparative analyses of Kickxellomycotina fungi.</title>
        <authorList>
            <person name="Reynolds N.K."/>
            <person name="Stajich J.E."/>
            <person name="Barry K."/>
            <person name="Grigoriev I.V."/>
            <person name="Crous P."/>
            <person name="Smith M.E."/>
        </authorList>
    </citation>
    <scope>NUCLEOTIDE SEQUENCE</scope>
    <source>
        <strain evidence="1">NRRL 5244</strain>
    </source>
</reference>
<sequence>HARILESELNKIDGLEVISPQGAMYIMVRLALDKFDGIADDADFCHQLKWEENVELLPGECFSYPGTVRLVITPPKDILKAATERIAAFCARHRK</sequence>
<dbReference type="EMBL" id="JANBPW010004058">
    <property type="protein sequence ID" value="KAJ1935949.1"/>
    <property type="molecule type" value="Genomic_DNA"/>
</dbReference>
<dbReference type="Proteomes" id="UP001150603">
    <property type="component" value="Unassembled WGS sequence"/>
</dbReference>
<accession>A0ACC1J3D4</accession>
<proteinExistence type="predicted"/>
<gene>
    <name evidence="1" type="ORF">FBU59_005217</name>
</gene>
<comment type="caution">
    <text evidence="1">The sequence shown here is derived from an EMBL/GenBank/DDBJ whole genome shotgun (WGS) entry which is preliminary data.</text>
</comment>
<name>A0ACC1J3D4_9FUNG</name>